<protein>
    <submittedName>
        <fullName evidence="1">BQ5605_C004g02769 protein</fullName>
    </submittedName>
</protein>
<organism evidence="1 2">
    <name type="scientific">Microbotryum silenes-dioicae</name>
    <dbReference type="NCBI Taxonomy" id="796604"/>
    <lineage>
        <taxon>Eukaryota</taxon>
        <taxon>Fungi</taxon>
        <taxon>Dikarya</taxon>
        <taxon>Basidiomycota</taxon>
        <taxon>Pucciniomycotina</taxon>
        <taxon>Microbotryomycetes</taxon>
        <taxon>Microbotryales</taxon>
        <taxon>Microbotryaceae</taxon>
        <taxon>Microbotryum</taxon>
    </lineage>
</organism>
<reference evidence="1 2" key="1">
    <citation type="submission" date="2016-11" db="EMBL/GenBank/DDBJ databases">
        <authorList>
            <person name="Jaros S."/>
            <person name="Januszkiewicz K."/>
            <person name="Wedrychowicz H."/>
        </authorList>
    </citation>
    <scope>NUCLEOTIDE SEQUENCE [LARGE SCALE GENOMIC DNA]</scope>
</reference>
<dbReference type="AlphaFoldDB" id="A0A2X0MC09"/>
<keyword evidence="2" id="KW-1185">Reference proteome</keyword>
<evidence type="ECO:0000313" key="2">
    <source>
        <dbReference type="Proteomes" id="UP000249464"/>
    </source>
</evidence>
<dbReference type="STRING" id="796604.A0A2X0MC09"/>
<accession>A0A2X0MC09</accession>
<dbReference type="Proteomes" id="UP000249464">
    <property type="component" value="Unassembled WGS sequence"/>
</dbReference>
<name>A0A2X0MC09_9BASI</name>
<proteinExistence type="predicted"/>
<gene>
    <name evidence="1" type="primary">BQ5605_C004g02769</name>
    <name evidence="1" type="ORF">BQ5605_C004G02769</name>
</gene>
<evidence type="ECO:0000313" key="1">
    <source>
        <dbReference type="EMBL" id="SGY67366.1"/>
    </source>
</evidence>
<dbReference type="EMBL" id="FQNC01000046">
    <property type="protein sequence ID" value="SGY67366.1"/>
    <property type="molecule type" value="Genomic_DNA"/>
</dbReference>
<sequence length="152" mass="15878">MWGGDSLGKQSGATTAEAVFAGINGAEVGIQAATSGLARDLTPEEVAQGFTKAPELFTRTCGAIYIAGENSMPSTVAEQVEIKPSTQDGPNKLPANFDDVEKLQDDKLIGLGLVKSHALQFCYRPVSSEGEPQIGALIDDVFVATGHGPWVS</sequence>